<accession>A0ACC0ACT9</accession>
<name>A0ACC0ACT9_CATRO</name>
<evidence type="ECO:0000313" key="2">
    <source>
        <dbReference type="Proteomes" id="UP001060085"/>
    </source>
</evidence>
<gene>
    <name evidence="1" type="ORF">M9H77_27407</name>
</gene>
<dbReference type="Proteomes" id="UP001060085">
    <property type="component" value="Linkage Group LG06"/>
</dbReference>
<proteinExistence type="predicted"/>
<organism evidence="1 2">
    <name type="scientific">Catharanthus roseus</name>
    <name type="common">Madagascar periwinkle</name>
    <name type="synonym">Vinca rosea</name>
    <dbReference type="NCBI Taxonomy" id="4058"/>
    <lineage>
        <taxon>Eukaryota</taxon>
        <taxon>Viridiplantae</taxon>
        <taxon>Streptophyta</taxon>
        <taxon>Embryophyta</taxon>
        <taxon>Tracheophyta</taxon>
        <taxon>Spermatophyta</taxon>
        <taxon>Magnoliopsida</taxon>
        <taxon>eudicotyledons</taxon>
        <taxon>Gunneridae</taxon>
        <taxon>Pentapetalae</taxon>
        <taxon>asterids</taxon>
        <taxon>lamiids</taxon>
        <taxon>Gentianales</taxon>
        <taxon>Apocynaceae</taxon>
        <taxon>Rauvolfioideae</taxon>
        <taxon>Vinceae</taxon>
        <taxon>Catharanthinae</taxon>
        <taxon>Catharanthus</taxon>
    </lineage>
</organism>
<comment type="caution">
    <text evidence="1">The sequence shown here is derived from an EMBL/GenBank/DDBJ whole genome shotgun (WGS) entry which is preliminary data.</text>
</comment>
<dbReference type="EMBL" id="CM044706">
    <property type="protein sequence ID" value="KAI5658614.1"/>
    <property type="molecule type" value="Genomic_DNA"/>
</dbReference>
<reference evidence="2" key="1">
    <citation type="journal article" date="2023" name="Nat. Plants">
        <title>Single-cell RNA sequencing provides a high-resolution roadmap for understanding the multicellular compartmentation of specialized metabolism.</title>
        <authorList>
            <person name="Sun S."/>
            <person name="Shen X."/>
            <person name="Li Y."/>
            <person name="Li Y."/>
            <person name="Wang S."/>
            <person name="Li R."/>
            <person name="Zhang H."/>
            <person name="Shen G."/>
            <person name="Guo B."/>
            <person name="Wei J."/>
            <person name="Xu J."/>
            <person name="St-Pierre B."/>
            <person name="Chen S."/>
            <person name="Sun C."/>
        </authorList>
    </citation>
    <scope>NUCLEOTIDE SEQUENCE [LARGE SCALE GENOMIC DNA]</scope>
</reference>
<sequence>MDPNEKGEETRVHEDMMIIKAAVDDLKFCVDCKTTKTPLWRSGPAGPKSLCNACGIRQRKRRVGKTDDSKRNQEKKKLKSESGGSGGAKKKKRPRPVSDDLRERVKALGEEVELLQRSSPAKKQRKIGGGGDDGKKKKKMGEVEEAAVLLMALSCGSIFA</sequence>
<evidence type="ECO:0000313" key="1">
    <source>
        <dbReference type="EMBL" id="KAI5658614.1"/>
    </source>
</evidence>
<keyword evidence="2" id="KW-1185">Reference proteome</keyword>
<protein>
    <submittedName>
        <fullName evidence="1">Uncharacterized protein</fullName>
    </submittedName>
</protein>